<comment type="similarity">
    <text evidence="2">Belongs to the nematode receptor-like protein srd family.</text>
</comment>
<gene>
    <name evidence="6" type="primary">WBGene00275745</name>
</gene>
<organism evidence="6 7">
    <name type="scientific">Pristionchus pacificus</name>
    <name type="common">Parasitic nematode worm</name>
    <dbReference type="NCBI Taxonomy" id="54126"/>
    <lineage>
        <taxon>Eukaryota</taxon>
        <taxon>Metazoa</taxon>
        <taxon>Ecdysozoa</taxon>
        <taxon>Nematoda</taxon>
        <taxon>Chromadorea</taxon>
        <taxon>Rhabditida</taxon>
        <taxon>Rhabditina</taxon>
        <taxon>Diplogasteromorpha</taxon>
        <taxon>Diplogasteroidea</taxon>
        <taxon>Neodiplogasteridae</taxon>
        <taxon>Pristionchus</taxon>
    </lineage>
</organism>
<protein>
    <submittedName>
        <fullName evidence="6">G protein-coupled receptor</fullName>
    </submittedName>
</protein>
<accession>A0A2A6BTM1</accession>
<evidence type="ECO:0000313" key="7">
    <source>
        <dbReference type="Proteomes" id="UP000005239"/>
    </source>
</evidence>
<keyword evidence="7" id="KW-1185">Reference proteome</keyword>
<keyword evidence="4" id="KW-1133">Transmembrane helix</keyword>
<name>A0A2A6BTM1_PRIPA</name>
<dbReference type="Proteomes" id="UP000005239">
    <property type="component" value="Unassembled WGS sequence"/>
</dbReference>
<dbReference type="CDD" id="cd00637">
    <property type="entry name" value="7tm_classA_rhodopsin-like"/>
    <property type="match status" value="1"/>
</dbReference>
<dbReference type="Pfam" id="PF10317">
    <property type="entry name" value="7TM_GPCR_Srd"/>
    <property type="match status" value="1"/>
</dbReference>
<dbReference type="EnsemblMetazoa" id="PPA37376.1">
    <property type="protein sequence ID" value="PPA37376.1"/>
    <property type="gene ID" value="WBGene00275745"/>
</dbReference>
<evidence type="ECO:0000256" key="1">
    <source>
        <dbReference type="ARBA" id="ARBA00004141"/>
    </source>
</evidence>
<dbReference type="SUPFAM" id="SSF81321">
    <property type="entry name" value="Family A G protein-coupled receptor-like"/>
    <property type="match status" value="1"/>
</dbReference>
<comment type="subcellular location">
    <subcellularLocation>
        <location evidence="1">Membrane</location>
        <topology evidence="1">Multi-pass membrane protein</topology>
    </subcellularLocation>
</comment>
<dbReference type="InterPro" id="IPR019421">
    <property type="entry name" value="7TM_GPCR_serpentine_rcpt_Srd"/>
</dbReference>
<accession>A0A8R1UPN1</accession>
<sequence length="1312" mass="150698">MIVLVWQWLLAVPIVISQAGAQELDVSERRVSPELLLLNATISDEERKQLISTIRRTYKVQDYDAIREDLRVNAPRFYSIVADLESLIRRNYEMKSKVTQRRLENYALHSPLDIQDGVGRLAKYLNENIETALEVTRKEVLFKFLQAANSIRIEEANALRKTIGDRFRFRTVGETLAVGVGKIEPGTPEKYLKETTLGDHELDVLAETFAHSNAEIVLILCTCLVQTINRMSDEEIDKVRAVPREDIVLSATRWPYSVLNQTEIVRYALKFNSSMSVVLDARIKATKRVIAIEFDEDQQMEFVERVDILNTRMQEFLVQFAIISLVETVQNLEENDIMLLHRYVSRKAAFEDDSEIEFELSASAPQIYKMISLLMVDVEDSFKDRLRFGLDFIDRSWSLSSNDSLADEIDADLAPEIFAEMAKAYGAFATTVLVHLKEQVMHAALRLANENWIIERPEILRIIHDFTTKYHRNLLRYMRRHTPTVYSIIGPFHLLMEGKKRNAKDPAIATLLEILRAESVRVFISRVAGGRARDRWNEDSEDYFGRHFNAFSLVRALNPEQLVLLTKSFKILTPEQREIFESVAKYSSLLFITSVNDIICIACDAVLIQRTIPTPTITAQIWHGVCSAISEGVCYTIFSIYLHTFTNATARMVVSFWYRYVKVRYSESSQLLTLIIVMTLFYIPSFAQMITLPLFASPETVVRAALAKYYPMRILQSLVSNPSSGNIYADYGTYYPVLIPIPCYVFILVVRSKILRMLRHTGSHLSDRTKEMHIQLVRTLTFHACLPIFTLIADTVFTIMLMDVYRHPLMENFVFFFATSSSCLSPIFTLLLIRPYRAFILREARATRIETNDSVGSRSCGERSLMATTKVTIAMDRMKDQIDKLEAQVRRLFEAHGRSTEFKRRKKDDGVPDDVFNADCAVSSSSQAPTEGEKMKRRIAEVYEDLRCADPDLDLIQNKMERLDGMYHEYLVEEMRERLNKTIGTSVEKAEKITVASAIARMDAAMNLEFPLAEWRKKPEQPKGCSRALWMDHIKMSKKFAELFAHISVIQRSGKLENINMEMATDVMYVAERYAEQNTLKDLRAKNKHVNKLVAYEVLKRLEEHEYFFCPFCNEPAYNVKQYLAHFGSGAHGRSLRKLEESRELLHVLALASSLMLKLSTISDEIHTFFSKQFTGPILENGGGMPGTDKHTMPTLAFLADVERKYAKAINGDVDEERLDDAAYVASILPGIIERHKSPIGKQLFAEFHEYLGKGRNLYCHRCRWTVSNRTLFYRHHASPFHVTLCHSADDYLGKQFNLMTVSINVHLKNEL</sequence>
<dbReference type="GO" id="GO:0016020">
    <property type="term" value="C:membrane"/>
    <property type="evidence" value="ECO:0007669"/>
    <property type="project" value="UniProtKB-SubCell"/>
</dbReference>
<evidence type="ECO:0000256" key="4">
    <source>
        <dbReference type="ARBA" id="ARBA00022989"/>
    </source>
</evidence>
<reference evidence="6" key="2">
    <citation type="submission" date="2022-06" db="UniProtKB">
        <authorList>
            <consortium name="EnsemblMetazoa"/>
        </authorList>
    </citation>
    <scope>IDENTIFICATION</scope>
    <source>
        <strain evidence="6">PS312</strain>
    </source>
</reference>
<proteinExistence type="inferred from homology"/>
<evidence type="ECO:0000256" key="2">
    <source>
        <dbReference type="ARBA" id="ARBA00009166"/>
    </source>
</evidence>
<evidence type="ECO:0000256" key="5">
    <source>
        <dbReference type="ARBA" id="ARBA00023136"/>
    </source>
</evidence>
<reference evidence="7" key="1">
    <citation type="journal article" date="2008" name="Nat. Genet.">
        <title>The Pristionchus pacificus genome provides a unique perspective on nematode lifestyle and parasitism.</title>
        <authorList>
            <person name="Dieterich C."/>
            <person name="Clifton S.W."/>
            <person name="Schuster L.N."/>
            <person name="Chinwalla A."/>
            <person name="Delehaunty K."/>
            <person name="Dinkelacker I."/>
            <person name="Fulton L."/>
            <person name="Fulton R."/>
            <person name="Godfrey J."/>
            <person name="Minx P."/>
            <person name="Mitreva M."/>
            <person name="Roeseler W."/>
            <person name="Tian H."/>
            <person name="Witte H."/>
            <person name="Yang S.P."/>
            <person name="Wilson R.K."/>
            <person name="Sommer R.J."/>
        </authorList>
    </citation>
    <scope>NUCLEOTIDE SEQUENCE [LARGE SCALE GENOMIC DNA]</scope>
    <source>
        <strain evidence="7">PS312</strain>
    </source>
</reference>
<keyword evidence="3" id="KW-0812">Transmembrane</keyword>
<dbReference type="InterPro" id="IPR050920">
    <property type="entry name" value="Nematode_rcpt-like_delta"/>
</dbReference>
<dbReference type="PANTHER" id="PTHR22945:SF40">
    <property type="entry name" value="SERPENTINE RECEPTOR, CLASS D (DELTA)-RELATED"/>
    <property type="match status" value="1"/>
</dbReference>
<evidence type="ECO:0000256" key="3">
    <source>
        <dbReference type="ARBA" id="ARBA00022692"/>
    </source>
</evidence>
<keyword evidence="5" id="KW-0472">Membrane</keyword>
<evidence type="ECO:0000313" key="6">
    <source>
        <dbReference type="EnsemblMetazoa" id="PPA37376.1"/>
    </source>
</evidence>
<dbReference type="PANTHER" id="PTHR22945">
    <property type="entry name" value="SERPENTINE RECEPTOR, CLASS D DELTA"/>
    <property type="match status" value="1"/>
</dbReference>